<dbReference type="AlphaFoldDB" id="K1YI34"/>
<dbReference type="EMBL" id="AMFJ01036138">
    <property type="protein sequence ID" value="EKD25024.1"/>
    <property type="molecule type" value="Genomic_DNA"/>
</dbReference>
<comment type="caution">
    <text evidence="2">The sequence shown here is derived from an EMBL/GenBank/DDBJ whole genome shotgun (WGS) entry which is preliminary data.</text>
</comment>
<proteinExistence type="predicted"/>
<accession>K1YI34</accession>
<organism evidence="2">
    <name type="scientific">uncultured bacterium</name>
    <name type="common">gcode 4</name>
    <dbReference type="NCBI Taxonomy" id="1234023"/>
    <lineage>
        <taxon>Bacteria</taxon>
        <taxon>environmental samples</taxon>
    </lineage>
</organism>
<keyword evidence="1" id="KW-1133">Transmembrane helix</keyword>
<protein>
    <submittedName>
        <fullName evidence="2">Uncharacterized protein</fullName>
    </submittedName>
</protein>
<evidence type="ECO:0000256" key="1">
    <source>
        <dbReference type="SAM" id="Phobius"/>
    </source>
</evidence>
<feature type="transmembrane region" description="Helical" evidence="1">
    <location>
        <begin position="37"/>
        <end position="54"/>
    </location>
</feature>
<reference evidence="2" key="1">
    <citation type="journal article" date="2012" name="Science">
        <title>Fermentation, hydrogen, and sulfur metabolism in multiple uncultivated bacterial phyla.</title>
        <authorList>
            <person name="Wrighton K.C."/>
            <person name="Thomas B.C."/>
            <person name="Sharon I."/>
            <person name="Miller C.S."/>
            <person name="Castelle C.J."/>
            <person name="VerBerkmoes N.C."/>
            <person name="Wilkins M.J."/>
            <person name="Hettich R.L."/>
            <person name="Lipton M.S."/>
            <person name="Williams K.H."/>
            <person name="Long P.E."/>
            <person name="Banfield J.F."/>
        </authorList>
    </citation>
    <scope>NUCLEOTIDE SEQUENCE [LARGE SCALE GENOMIC DNA]</scope>
</reference>
<gene>
    <name evidence="2" type="ORF">ACD_80C00131G0027</name>
</gene>
<keyword evidence="1" id="KW-0472">Membrane</keyword>
<sequence length="111" mass="12302">MAFAKKITKAPAVMVETKKLSAKDNCAAGMCPKMKHFLVLGLLVLNTILIVWCLSNQTKIESDRVGGRANYKMVQQIYKSDAFKAQQKQQIEQALQQYQQGAAQAALPTTK</sequence>
<evidence type="ECO:0000313" key="2">
    <source>
        <dbReference type="EMBL" id="EKD25024.1"/>
    </source>
</evidence>
<name>K1YI34_9BACT</name>
<keyword evidence="1" id="KW-0812">Transmembrane</keyword>